<gene>
    <name evidence="2" type="ORF">Enr8_04310</name>
</gene>
<protein>
    <submittedName>
        <fullName evidence="2">Uncharacterized protein</fullName>
    </submittedName>
</protein>
<evidence type="ECO:0000313" key="2">
    <source>
        <dbReference type="EMBL" id="TWT38737.1"/>
    </source>
</evidence>
<comment type="caution">
    <text evidence="2">The sequence shown here is derived from an EMBL/GenBank/DDBJ whole genome shotgun (WGS) entry which is preliminary data.</text>
</comment>
<dbReference type="OrthoDB" id="277901at2"/>
<dbReference type="Proteomes" id="UP000318878">
    <property type="component" value="Unassembled WGS sequence"/>
</dbReference>
<evidence type="ECO:0000256" key="1">
    <source>
        <dbReference type="SAM" id="Phobius"/>
    </source>
</evidence>
<evidence type="ECO:0000313" key="3">
    <source>
        <dbReference type="Proteomes" id="UP000318878"/>
    </source>
</evidence>
<sequence>MNEQEAENPYASPNVDEIVEVLPDSEEETNREFRLRVGKIVGDSPLSLPEVCLYCADDIVDDYSRRMCAKFHRLRLLEALPPLSFRVYYSICSNCVINADLWRRRRDKALYFVIGSGGGAVVLLILFGRLGMLDAGFSLVALLGMVAVGFFFRMAYCESCVPKPPELESYEEQTMKIVGHGWNFIQRFR</sequence>
<proteinExistence type="predicted"/>
<accession>A0A5C5VL62</accession>
<keyword evidence="1" id="KW-0812">Transmembrane</keyword>
<keyword evidence="1" id="KW-1133">Transmembrane helix</keyword>
<keyword evidence="1" id="KW-0472">Membrane</keyword>
<dbReference type="RefSeq" id="WP_146428967.1">
    <property type="nucleotide sequence ID" value="NZ_SJPF01000001.1"/>
</dbReference>
<name>A0A5C5VL62_9BACT</name>
<feature type="transmembrane region" description="Helical" evidence="1">
    <location>
        <begin position="136"/>
        <end position="156"/>
    </location>
</feature>
<feature type="transmembrane region" description="Helical" evidence="1">
    <location>
        <begin position="109"/>
        <end position="130"/>
    </location>
</feature>
<keyword evidence="3" id="KW-1185">Reference proteome</keyword>
<reference evidence="2 3" key="1">
    <citation type="submission" date="2019-02" db="EMBL/GenBank/DDBJ databases">
        <title>Deep-cultivation of Planctomycetes and their phenomic and genomic characterization uncovers novel biology.</title>
        <authorList>
            <person name="Wiegand S."/>
            <person name="Jogler M."/>
            <person name="Boedeker C."/>
            <person name="Pinto D."/>
            <person name="Vollmers J."/>
            <person name="Rivas-Marin E."/>
            <person name="Kohn T."/>
            <person name="Peeters S.H."/>
            <person name="Heuer A."/>
            <person name="Rast P."/>
            <person name="Oberbeckmann S."/>
            <person name="Bunk B."/>
            <person name="Jeske O."/>
            <person name="Meyerdierks A."/>
            <person name="Storesund J.E."/>
            <person name="Kallscheuer N."/>
            <person name="Luecker S."/>
            <person name="Lage O.M."/>
            <person name="Pohl T."/>
            <person name="Merkel B.J."/>
            <person name="Hornburger P."/>
            <person name="Mueller R.-W."/>
            <person name="Bruemmer F."/>
            <person name="Labrenz M."/>
            <person name="Spormann A.M."/>
            <person name="Op Den Camp H."/>
            <person name="Overmann J."/>
            <person name="Amann R."/>
            <person name="Jetten M.S.M."/>
            <person name="Mascher T."/>
            <person name="Medema M.H."/>
            <person name="Devos D.P."/>
            <person name="Kaster A.-K."/>
            <person name="Ovreas L."/>
            <person name="Rohde M."/>
            <person name="Galperin M.Y."/>
            <person name="Jogler C."/>
        </authorList>
    </citation>
    <scope>NUCLEOTIDE SEQUENCE [LARGE SCALE GENOMIC DNA]</scope>
    <source>
        <strain evidence="2 3">Enr8</strain>
    </source>
</reference>
<organism evidence="2 3">
    <name type="scientific">Blastopirellula retiformator</name>
    <dbReference type="NCBI Taxonomy" id="2527970"/>
    <lineage>
        <taxon>Bacteria</taxon>
        <taxon>Pseudomonadati</taxon>
        <taxon>Planctomycetota</taxon>
        <taxon>Planctomycetia</taxon>
        <taxon>Pirellulales</taxon>
        <taxon>Pirellulaceae</taxon>
        <taxon>Blastopirellula</taxon>
    </lineage>
</organism>
<dbReference type="EMBL" id="SJPF01000001">
    <property type="protein sequence ID" value="TWT38737.1"/>
    <property type="molecule type" value="Genomic_DNA"/>
</dbReference>
<dbReference type="AlphaFoldDB" id="A0A5C5VL62"/>